<reference evidence="2" key="1">
    <citation type="submission" date="2013-08" db="EMBL/GenBank/DDBJ databases">
        <authorList>
            <person name="Mendez C."/>
            <person name="Richter M."/>
            <person name="Ferrer M."/>
            <person name="Sanchez J."/>
        </authorList>
    </citation>
    <scope>NUCLEOTIDE SEQUENCE</scope>
</reference>
<feature type="non-terminal residue" evidence="2">
    <location>
        <position position="1"/>
    </location>
</feature>
<evidence type="ECO:0000256" key="1">
    <source>
        <dbReference type="SAM" id="MobiDB-lite"/>
    </source>
</evidence>
<accession>T1C5D2</accession>
<reference evidence="2" key="2">
    <citation type="journal article" date="2014" name="ISME J.">
        <title>Microbial stratification in low pH oxic and suboxic macroscopic growths along an acid mine drainage.</title>
        <authorList>
            <person name="Mendez-Garcia C."/>
            <person name="Mesa V."/>
            <person name="Sprenger R.R."/>
            <person name="Richter M."/>
            <person name="Diez M.S."/>
            <person name="Solano J."/>
            <person name="Bargiela R."/>
            <person name="Golyshina O.V."/>
            <person name="Manteca A."/>
            <person name="Ramos J.L."/>
            <person name="Gallego J.R."/>
            <person name="Llorente I."/>
            <person name="Martins Dos Santos V.A."/>
            <person name="Jensen O.N."/>
            <person name="Pelaez A.I."/>
            <person name="Sanchez J."/>
            <person name="Ferrer M."/>
        </authorList>
    </citation>
    <scope>NUCLEOTIDE SEQUENCE</scope>
</reference>
<gene>
    <name evidence="2" type="ORF">B1A_03500</name>
</gene>
<dbReference type="InterPro" id="IPR012334">
    <property type="entry name" value="Pectin_lyas_fold"/>
</dbReference>
<sequence>IDGKVSSNGILEFMNPNGLIFGSGSVVSAAGVMAFGSATPWGNPTGPVSNAGGPDGHR</sequence>
<evidence type="ECO:0000313" key="2">
    <source>
        <dbReference type="EMBL" id="EQD76063.1"/>
    </source>
</evidence>
<dbReference type="EMBL" id="AUZX01002574">
    <property type="protein sequence ID" value="EQD76063.1"/>
    <property type="molecule type" value="Genomic_DNA"/>
</dbReference>
<protein>
    <submittedName>
        <fullName evidence="2">Filamentous hemeagglutinin family protein</fullName>
    </submittedName>
</protein>
<organism evidence="2">
    <name type="scientific">mine drainage metagenome</name>
    <dbReference type="NCBI Taxonomy" id="410659"/>
    <lineage>
        <taxon>unclassified sequences</taxon>
        <taxon>metagenomes</taxon>
        <taxon>ecological metagenomes</taxon>
    </lineage>
</organism>
<proteinExistence type="predicted"/>
<dbReference type="Gene3D" id="2.160.20.10">
    <property type="entry name" value="Single-stranded right-handed beta-helix, Pectin lyase-like"/>
    <property type="match status" value="1"/>
</dbReference>
<name>T1C5D2_9ZZZZ</name>
<feature type="region of interest" description="Disordered" evidence="1">
    <location>
        <begin position="38"/>
        <end position="58"/>
    </location>
</feature>
<comment type="caution">
    <text evidence="2">The sequence shown here is derived from an EMBL/GenBank/DDBJ whole genome shotgun (WGS) entry which is preliminary data.</text>
</comment>
<dbReference type="AlphaFoldDB" id="T1C5D2"/>